<dbReference type="Gene3D" id="2.60.120.10">
    <property type="entry name" value="Jelly Rolls"/>
    <property type="match status" value="1"/>
</dbReference>
<dbReference type="InterPro" id="IPR018490">
    <property type="entry name" value="cNMP-bd_dom_sf"/>
</dbReference>
<dbReference type="InterPro" id="IPR036390">
    <property type="entry name" value="WH_DNA-bd_sf"/>
</dbReference>
<accession>A0A7W5JWW8</accession>
<dbReference type="PROSITE" id="PS50042">
    <property type="entry name" value="CNMP_BINDING_3"/>
    <property type="match status" value="1"/>
</dbReference>
<keyword evidence="3" id="KW-0804">Transcription</keyword>
<dbReference type="PROSITE" id="PS51063">
    <property type="entry name" value="HTH_CRP_2"/>
    <property type="match status" value="1"/>
</dbReference>
<name>A0A7W5JWW8_9ACTN</name>
<proteinExistence type="predicted"/>
<dbReference type="InterPro" id="IPR036388">
    <property type="entry name" value="WH-like_DNA-bd_sf"/>
</dbReference>
<evidence type="ECO:0000259" key="4">
    <source>
        <dbReference type="PROSITE" id="PS50042"/>
    </source>
</evidence>
<keyword evidence="1" id="KW-0805">Transcription regulation</keyword>
<evidence type="ECO:0000313" key="7">
    <source>
        <dbReference type="Proteomes" id="UP000565572"/>
    </source>
</evidence>
<sequence length="222" mass="24155">MPAAPGTGSGFLARLPVPGRDAVLAAAVRRSWDPGELLVRDGEDATALLVVTHGHAVVRLLLPSGSQVTLAVLGRGDIIGEVGLLNRERERTADVVALDPVEALVLRRAEFDRIRRSTPEVDDFVMQLMARRIDRLSHRVAEAHHLPVHRRVARRLHEVGLLYGTGEESVRVPLTQEDLAGLAGTTRPTVNAALRRLELADVVRLGRGGVQILDMGALRRQC</sequence>
<dbReference type="Pfam" id="PF00027">
    <property type="entry name" value="cNMP_binding"/>
    <property type="match status" value="1"/>
</dbReference>
<dbReference type="SUPFAM" id="SSF51206">
    <property type="entry name" value="cAMP-binding domain-like"/>
    <property type="match status" value="1"/>
</dbReference>
<evidence type="ECO:0000313" key="6">
    <source>
        <dbReference type="EMBL" id="MBB3327792.1"/>
    </source>
</evidence>
<organism evidence="6 7">
    <name type="scientific">Microlunatus antarcticus</name>
    <dbReference type="NCBI Taxonomy" id="53388"/>
    <lineage>
        <taxon>Bacteria</taxon>
        <taxon>Bacillati</taxon>
        <taxon>Actinomycetota</taxon>
        <taxon>Actinomycetes</taxon>
        <taxon>Propionibacteriales</taxon>
        <taxon>Propionibacteriaceae</taxon>
        <taxon>Microlunatus</taxon>
    </lineage>
</organism>
<dbReference type="InterPro" id="IPR012318">
    <property type="entry name" value="HTH_CRP"/>
</dbReference>
<dbReference type="PANTHER" id="PTHR24567">
    <property type="entry name" value="CRP FAMILY TRANSCRIPTIONAL REGULATORY PROTEIN"/>
    <property type="match status" value="1"/>
</dbReference>
<dbReference type="GO" id="GO:0005829">
    <property type="term" value="C:cytosol"/>
    <property type="evidence" value="ECO:0007669"/>
    <property type="project" value="TreeGrafter"/>
</dbReference>
<dbReference type="Pfam" id="PF13545">
    <property type="entry name" value="HTH_Crp_2"/>
    <property type="match status" value="1"/>
</dbReference>
<dbReference type="Gene3D" id="1.10.10.10">
    <property type="entry name" value="Winged helix-like DNA-binding domain superfamily/Winged helix DNA-binding domain"/>
    <property type="match status" value="1"/>
</dbReference>
<dbReference type="GO" id="GO:0003700">
    <property type="term" value="F:DNA-binding transcription factor activity"/>
    <property type="evidence" value="ECO:0007669"/>
    <property type="project" value="TreeGrafter"/>
</dbReference>
<dbReference type="AlphaFoldDB" id="A0A7W5JWW8"/>
<dbReference type="PANTHER" id="PTHR24567:SF74">
    <property type="entry name" value="HTH-TYPE TRANSCRIPTIONAL REGULATOR ARCR"/>
    <property type="match status" value="1"/>
</dbReference>
<dbReference type="EMBL" id="JACHZG010000001">
    <property type="protein sequence ID" value="MBB3327792.1"/>
    <property type="molecule type" value="Genomic_DNA"/>
</dbReference>
<dbReference type="PROSITE" id="PS00889">
    <property type="entry name" value="CNMP_BINDING_2"/>
    <property type="match status" value="1"/>
</dbReference>
<keyword evidence="7" id="KW-1185">Reference proteome</keyword>
<gene>
    <name evidence="6" type="ORF">FHX39_002736</name>
</gene>
<evidence type="ECO:0000256" key="1">
    <source>
        <dbReference type="ARBA" id="ARBA00023015"/>
    </source>
</evidence>
<keyword evidence="2" id="KW-0238">DNA-binding</keyword>
<reference evidence="6 7" key="1">
    <citation type="submission" date="2020-08" db="EMBL/GenBank/DDBJ databases">
        <title>Sequencing the genomes of 1000 actinobacteria strains.</title>
        <authorList>
            <person name="Klenk H.-P."/>
        </authorList>
    </citation>
    <scope>NUCLEOTIDE SEQUENCE [LARGE SCALE GENOMIC DNA]</scope>
    <source>
        <strain evidence="6 7">DSM 11053</strain>
    </source>
</reference>
<dbReference type="InterPro" id="IPR018488">
    <property type="entry name" value="cNMP-bd_CS"/>
</dbReference>
<dbReference type="RefSeq" id="WP_183339240.1">
    <property type="nucleotide sequence ID" value="NZ_JACHZG010000001.1"/>
</dbReference>
<dbReference type="PROSITE" id="PS00888">
    <property type="entry name" value="CNMP_BINDING_1"/>
    <property type="match status" value="1"/>
</dbReference>
<dbReference type="SUPFAM" id="SSF46785">
    <property type="entry name" value="Winged helix' DNA-binding domain"/>
    <property type="match status" value="1"/>
</dbReference>
<dbReference type="InterPro" id="IPR014710">
    <property type="entry name" value="RmlC-like_jellyroll"/>
</dbReference>
<dbReference type="GO" id="GO:0003677">
    <property type="term" value="F:DNA binding"/>
    <property type="evidence" value="ECO:0007669"/>
    <property type="project" value="UniProtKB-KW"/>
</dbReference>
<feature type="domain" description="Cyclic nucleotide-binding" evidence="4">
    <location>
        <begin position="11"/>
        <end position="132"/>
    </location>
</feature>
<evidence type="ECO:0000256" key="2">
    <source>
        <dbReference type="ARBA" id="ARBA00023125"/>
    </source>
</evidence>
<dbReference type="CDD" id="cd00038">
    <property type="entry name" value="CAP_ED"/>
    <property type="match status" value="1"/>
</dbReference>
<evidence type="ECO:0000259" key="5">
    <source>
        <dbReference type="PROSITE" id="PS51063"/>
    </source>
</evidence>
<protein>
    <submittedName>
        <fullName evidence="6">CRP-like cAMP-binding protein</fullName>
    </submittedName>
</protein>
<comment type="caution">
    <text evidence="6">The sequence shown here is derived from an EMBL/GenBank/DDBJ whole genome shotgun (WGS) entry which is preliminary data.</text>
</comment>
<dbReference type="Proteomes" id="UP000565572">
    <property type="component" value="Unassembled WGS sequence"/>
</dbReference>
<evidence type="ECO:0000256" key="3">
    <source>
        <dbReference type="ARBA" id="ARBA00023163"/>
    </source>
</evidence>
<feature type="domain" description="HTH crp-type" evidence="5">
    <location>
        <begin position="146"/>
        <end position="216"/>
    </location>
</feature>
<dbReference type="SMART" id="SM00419">
    <property type="entry name" value="HTH_CRP"/>
    <property type="match status" value="1"/>
</dbReference>
<dbReference type="SMART" id="SM00100">
    <property type="entry name" value="cNMP"/>
    <property type="match status" value="1"/>
</dbReference>
<dbReference type="InterPro" id="IPR050397">
    <property type="entry name" value="Env_Response_Regulators"/>
</dbReference>
<dbReference type="InterPro" id="IPR000595">
    <property type="entry name" value="cNMP-bd_dom"/>
</dbReference>